<proteinExistence type="predicted"/>
<dbReference type="InterPro" id="IPR029479">
    <property type="entry name" value="Nitroreductase"/>
</dbReference>
<evidence type="ECO:0000313" key="6">
    <source>
        <dbReference type="Proteomes" id="UP000199233"/>
    </source>
</evidence>
<organism evidence="5 6">
    <name type="scientific">Solimonas aquatica</name>
    <dbReference type="NCBI Taxonomy" id="489703"/>
    <lineage>
        <taxon>Bacteria</taxon>
        <taxon>Pseudomonadati</taxon>
        <taxon>Pseudomonadota</taxon>
        <taxon>Gammaproteobacteria</taxon>
        <taxon>Nevskiales</taxon>
        <taxon>Nevskiaceae</taxon>
        <taxon>Solimonas</taxon>
    </lineage>
</organism>
<evidence type="ECO:0000256" key="3">
    <source>
        <dbReference type="ARBA" id="ARBA00023002"/>
    </source>
</evidence>
<accession>A0A1H9EZD6</accession>
<name>A0A1H9EZD6_9GAMM</name>
<dbReference type="SUPFAM" id="SSF55469">
    <property type="entry name" value="FMN-dependent nitroreductase-like"/>
    <property type="match status" value="1"/>
</dbReference>
<dbReference type="Proteomes" id="UP000199233">
    <property type="component" value="Unassembled WGS sequence"/>
</dbReference>
<evidence type="ECO:0000256" key="1">
    <source>
        <dbReference type="ARBA" id="ARBA00022630"/>
    </source>
</evidence>
<sequence length="222" mass="25130">MNVSEAVASRRSVRAFLDRPVDGVLLRRLLEQAARAPSGGNLQPWHLHAVGGEEMLRLKAIMRERLAGGAQETPEYFVYPQQLGEPYRRYRYELGEALYAELGIAREDRAGRLKQFARNFQFFDAPLAVFCSVDRQMGPPQWSDLGMYLQTLMLLLREAGLDSCPQECWSAYPKTIAEFLQLPAERMLFCAVAIGYADEQAPVNRLRSARAPLADFAEFRGI</sequence>
<dbReference type="GO" id="GO:0016491">
    <property type="term" value="F:oxidoreductase activity"/>
    <property type="evidence" value="ECO:0007669"/>
    <property type="project" value="UniProtKB-KW"/>
</dbReference>
<dbReference type="PANTHER" id="PTHR23026:SF90">
    <property type="entry name" value="IODOTYROSINE DEIODINASE 1"/>
    <property type="match status" value="1"/>
</dbReference>
<reference evidence="6" key="1">
    <citation type="submission" date="2016-10" db="EMBL/GenBank/DDBJ databases">
        <authorList>
            <person name="Varghese N."/>
            <person name="Submissions S."/>
        </authorList>
    </citation>
    <scope>NUCLEOTIDE SEQUENCE [LARGE SCALE GENOMIC DNA]</scope>
    <source>
        <strain evidence="6">DSM 25927</strain>
    </source>
</reference>
<keyword evidence="3" id="KW-0560">Oxidoreductase</keyword>
<gene>
    <name evidence="5" type="ORF">SAMN04488038_105211</name>
</gene>
<evidence type="ECO:0000259" key="4">
    <source>
        <dbReference type="Pfam" id="PF00881"/>
    </source>
</evidence>
<dbReference type="STRING" id="489703.SAMN04488038_105211"/>
<dbReference type="Gene3D" id="3.40.109.10">
    <property type="entry name" value="NADH Oxidase"/>
    <property type="match status" value="1"/>
</dbReference>
<dbReference type="InterPro" id="IPR000415">
    <property type="entry name" value="Nitroreductase-like"/>
</dbReference>
<keyword evidence="6" id="KW-1185">Reference proteome</keyword>
<keyword evidence="2" id="KW-0288">FMN</keyword>
<protein>
    <submittedName>
        <fullName evidence="5">Nitroreductase</fullName>
    </submittedName>
</protein>
<dbReference type="CDD" id="cd02136">
    <property type="entry name" value="PnbA_NfnB-like"/>
    <property type="match status" value="1"/>
</dbReference>
<evidence type="ECO:0000313" key="5">
    <source>
        <dbReference type="EMBL" id="SEQ31090.1"/>
    </source>
</evidence>
<dbReference type="AlphaFoldDB" id="A0A1H9EZD6"/>
<dbReference type="RefSeq" id="WP_093284334.1">
    <property type="nucleotide sequence ID" value="NZ_FOFS01000005.1"/>
</dbReference>
<evidence type="ECO:0000256" key="2">
    <source>
        <dbReference type="ARBA" id="ARBA00022643"/>
    </source>
</evidence>
<keyword evidence="1" id="KW-0285">Flavoprotein</keyword>
<dbReference type="OrthoDB" id="9784375at2"/>
<dbReference type="EMBL" id="FOFS01000005">
    <property type="protein sequence ID" value="SEQ31090.1"/>
    <property type="molecule type" value="Genomic_DNA"/>
</dbReference>
<dbReference type="InterPro" id="IPR050627">
    <property type="entry name" value="Nitroreductase/BluB"/>
</dbReference>
<feature type="domain" description="Nitroreductase" evidence="4">
    <location>
        <begin position="7"/>
        <end position="196"/>
    </location>
</feature>
<dbReference type="Pfam" id="PF00881">
    <property type="entry name" value="Nitroreductase"/>
    <property type="match status" value="1"/>
</dbReference>
<dbReference type="PANTHER" id="PTHR23026">
    <property type="entry name" value="NADPH NITROREDUCTASE"/>
    <property type="match status" value="1"/>
</dbReference>